<dbReference type="CDD" id="cd02947">
    <property type="entry name" value="TRX_family"/>
    <property type="match status" value="1"/>
</dbReference>
<dbReference type="EMBL" id="BJHW01000001">
    <property type="protein sequence ID" value="GDY53361.1"/>
    <property type="molecule type" value="Genomic_DNA"/>
</dbReference>
<dbReference type="InterPro" id="IPR017937">
    <property type="entry name" value="Thioredoxin_CS"/>
</dbReference>
<dbReference type="PANTHER" id="PTHR48100">
    <property type="entry name" value="BROAD-SPECIFICITY PHOSPHATASE YOR283W-RELATED"/>
    <property type="match status" value="1"/>
</dbReference>
<evidence type="ECO:0000256" key="2">
    <source>
        <dbReference type="SAM" id="MobiDB-lite"/>
    </source>
</evidence>
<dbReference type="GO" id="GO:0101006">
    <property type="term" value="F:protein histidine phosphatase activity"/>
    <property type="evidence" value="ECO:0007669"/>
    <property type="project" value="TreeGrafter"/>
</dbReference>
<dbReference type="InterPro" id="IPR013766">
    <property type="entry name" value="Thioredoxin_domain"/>
</dbReference>
<dbReference type="SMART" id="SM00855">
    <property type="entry name" value="PGAM"/>
    <property type="match status" value="1"/>
</dbReference>
<reference evidence="4 5" key="1">
    <citation type="journal article" date="2020" name="Int. J. Syst. Evol. Microbiol.">
        <title>Reclassification of Streptomyces castelarensis and Streptomyces sporoclivatus as later heterotypic synonyms of Streptomyces antimycoticus.</title>
        <authorList>
            <person name="Komaki H."/>
            <person name="Tamura T."/>
        </authorList>
    </citation>
    <scope>NUCLEOTIDE SEQUENCE [LARGE SCALE GENOMIC DNA]</scope>
    <source>
        <strain evidence="4 5">NBRC 13459</strain>
    </source>
</reference>
<dbReference type="PRINTS" id="PR00421">
    <property type="entry name" value="THIOREDOXIN"/>
</dbReference>
<dbReference type="PROSITE" id="PS00194">
    <property type="entry name" value="THIOREDOXIN_1"/>
    <property type="match status" value="1"/>
</dbReference>
<protein>
    <recommendedName>
        <fullName evidence="3">Thioredoxin domain-containing protein</fullName>
    </recommendedName>
</protein>
<evidence type="ECO:0000259" key="3">
    <source>
        <dbReference type="PROSITE" id="PS51352"/>
    </source>
</evidence>
<name>A0A4D4KVM4_STRVO</name>
<evidence type="ECO:0000256" key="1">
    <source>
        <dbReference type="PIRSR" id="PIRSR613078-2"/>
    </source>
</evidence>
<dbReference type="Pfam" id="PF00300">
    <property type="entry name" value="His_Phos_1"/>
    <property type="match status" value="1"/>
</dbReference>
<dbReference type="PROSITE" id="PS51352">
    <property type="entry name" value="THIOREDOXIN_2"/>
    <property type="match status" value="1"/>
</dbReference>
<dbReference type="Proteomes" id="UP000301309">
    <property type="component" value="Unassembled WGS sequence"/>
</dbReference>
<feature type="compositionally biased region" description="Basic residues" evidence="2">
    <location>
        <begin position="130"/>
        <end position="140"/>
    </location>
</feature>
<dbReference type="SUPFAM" id="SSF52833">
    <property type="entry name" value="Thioredoxin-like"/>
    <property type="match status" value="1"/>
</dbReference>
<dbReference type="Pfam" id="PF00085">
    <property type="entry name" value="Thioredoxin"/>
    <property type="match status" value="1"/>
</dbReference>
<dbReference type="GO" id="GO:0070297">
    <property type="term" value="P:regulation of phosphorelay signal transduction system"/>
    <property type="evidence" value="ECO:0007669"/>
    <property type="project" value="TreeGrafter"/>
</dbReference>
<feature type="domain" description="Thioredoxin" evidence="3">
    <location>
        <begin position="1"/>
        <end position="188"/>
    </location>
</feature>
<evidence type="ECO:0000313" key="4">
    <source>
        <dbReference type="EMBL" id="GDY53361.1"/>
    </source>
</evidence>
<dbReference type="AlphaFoldDB" id="A0A4D4KVM4"/>
<feature type="region of interest" description="Disordered" evidence="2">
    <location>
        <begin position="107"/>
        <end position="140"/>
    </location>
</feature>
<accession>A0A4D4KVM4</accession>
<dbReference type="InterPro" id="IPR029033">
    <property type="entry name" value="His_PPase_superfam"/>
</dbReference>
<dbReference type="CDD" id="cd07067">
    <property type="entry name" value="HP_PGM_like"/>
    <property type="match status" value="1"/>
</dbReference>
<dbReference type="InterPro" id="IPR036249">
    <property type="entry name" value="Thioredoxin-like_sf"/>
</dbReference>
<dbReference type="InterPro" id="IPR013078">
    <property type="entry name" value="His_Pase_superF_clade-1"/>
</dbReference>
<organism evidence="4 5">
    <name type="scientific">Streptomyces violaceusniger</name>
    <dbReference type="NCBI Taxonomy" id="68280"/>
    <lineage>
        <taxon>Bacteria</taxon>
        <taxon>Bacillati</taxon>
        <taxon>Actinomycetota</taxon>
        <taxon>Actinomycetes</taxon>
        <taxon>Kitasatosporales</taxon>
        <taxon>Streptomycetaceae</taxon>
        <taxon>Streptomyces</taxon>
        <taxon>Streptomyces violaceusniger group</taxon>
    </lineage>
</organism>
<proteinExistence type="predicted"/>
<dbReference type="InterPro" id="IPR050275">
    <property type="entry name" value="PGM_Phosphatase"/>
</dbReference>
<sequence length="359" mass="39297">MSTSTVELTKDNFDEIVSGSEFVLIDFWASWCGPCRMFAPIYEKAAERHQDLLFAKVDTEAQPELAAAFDIQSIPTLMIVRENIAVFAQPGALPSRPWKTSSARPATWTWTRCAPPSPPRRTRSTPSTRRSSRAPRARRRHPAAVAELLLVRHGETEWSRSHQHTSWTDLPLTPRGEEQARALRPLLAARKIGLVLVSPMDRAVRTARLAGLEDLTLEPDLREWDYGGYEGITTDEIHRTRPDWNLWTDGVPPAGPDHPGESPERIGARVDRVLARIAPELEAADGADVVLVAHAHVLRVLTARRLGLPPSAGALFRLDTATVSRLGSEHGRPAMVAWNVGSEAISGQGANASGGTPAG</sequence>
<gene>
    <name evidence="4" type="ORF">SVIO_039840</name>
</gene>
<dbReference type="SUPFAM" id="SSF53254">
    <property type="entry name" value="Phosphoglycerate mutase-like"/>
    <property type="match status" value="1"/>
</dbReference>
<keyword evidence="5" id="KW-1185">Reference proteome</keyword>
<feature type="binding site" evidence="1">
    <location>
        <position position="202"/>
    </location>
    <ligand>
        <name>substrate</name>
    </ligand>
</feature>
<dbReference type="PANTHER" id="PTHR48100:SF15">
    <property type="entry name" value="SEDOHEPTULOSE 1,7-BISPHOSPHATASE"/>
    <property type="match status" value="1"/>
</dbReference>
<comment type="caution">
    <text evidence="4">The sequence shown here is derived from an EMBL/GenBank/DDBJ whole genome shotgun (WGS) entry which is preliminary data.</text>
</comment>
<dbReference type="Gene3D" id="3.40.50.1240">
    <property type="entry name" value="Phosphoglycerate mutase-like"/>
    <property type="match status" value="1"/>
</dbReference>
<dbReference type="Gene3D" id="3.40.30.10">
    <property type="entry name" value="Glutaredoxin"/>
    <property type="match status" value="1"/>
</dbReference>
<evidence type="ECO:0000313" key="5">
    <source>
        <dbReference type="Proteomes" id="UP000301309"/>
    </source>
</evidence>